<reference evidence="1 2" key="1">
    <citation type="submission" date="2023-10" db="EMBL/GenBank/DDBJ databases">
        <title>A novel Glycoside Hydrolase 43-Like Enzyme from Clostrdium boliviensis is an Endo-xylanase, and a Candidate for Xylooligosaccharides Production from Different Xylan Substrates.</title>
        <authorList>
            <person name="Alvarez M.T."/>
            <person name="Rocabado-Villegas L.R."/>
            <person name="Salas-Veizaga D.M."/>
            <person name="Linares-Pasten J.A."/>
            <person name="Gudmundsdottir E.E."/>
            <person name="Hreggvidsson G.O."/>
            <person name="Adlercreutz P."/>
            <person name="Nordberg Karlsson E."/>
        </authorList>
    </citation>
    <scope>NUCLEOTIDE SEQUENCE [LARGE SCALE GENOMIC DNA]</scope>
    <source>
        <strain evidence="1 2">E-1</strain>
    </source>
</reference>
<accession>A0ABU4GQD4</accession>
<organism evidence="1 2">
    <name type="scientific">Clostridium boliviensis</name>
    <dbReference type="NCBI Taxonomy" id="318465"/>
    <lineage>
        <taxon>Bacteria</taxon>
        <taxon>Bacillati</taxon>
        <taxon>Bacillota</taxon>
        <taxon>Clostridia</taxon>
        <taxon>Eubacteriales</taxon>
        <taxon>Clostridiaceae</taxon>
        <taxon>Clostridium</taxon>
    </lineage>
</organism>
<evidence type="ECO:0000313" key="2">
    <source>
        <dbReference type="Proteomes" id="UP001276854"/>
    </source>
</evidence>
<dbReference type="Proteomes" id="UP001276854">
    <property type="component" value="Unassembled WGS sequence"/>
</dbReference>
<evidence type="ECO:0000313" key="1">
    <source>
        <dbReference type="EMBL" id="MDW2799829.1"/>
    </source>
</evidence>
<sequence>MMDMDLSTIFSKKNKNRKKLIFAGFWQNLKIRRNSSEMGGTGRYNHVPAGLSMKNKKSMLKGWGSFTSISISWNYDISLTSQ</sequence>
<gene>
    <name evidence="1" type="ORF">RZO55_19825</name>
</gene>
<protein>
    <submittedName>
        <fullName evidence="1">Uncharacterized protein</fullName>
    </submittedName>
</protein>
<dbReference type="RefSeq" id="WP_318066015.1">
    <property type="nucleotide sequence ID" value="NZ_JAWONS010000285.1"/>
</dbReference>
<dbReference type="EMBL" id="JAWONS010000285">
    <property type="protein sequence ID" value="MDW2799829.1"/>
    <property type="molecule type" value="Genomic_DNA"/>
</dbReference>
<proteinExistence type="predicted"/>
<name>A0ABU4GQD4_9CLOT</name>
<keyword evidence="2" id="KW-1185">Reference proteome</keyword>
<comment type="caution">
    <text evidence="1">The sequence shown here is derived from an EMBL/GenBank/DDBJ whole genome shotgun (WGS) entry which is preliminary data.</text>
</comment>